<keyword evidence="1" id="KW-0378">Hydrolase</keyword>
<dbReference type="Proteomes" id="UP001219518">
    <property type="component" value="Unassembled WGS sequence"/>
</dbReference>
<comment type="caution">
    <text evidence="1">The sequence shown here is derived from an EMBL/GenBank/DDBJ whole genome shotgun (WGS) entry which is preliminary data.</text>
</comment>
<dbReference type="EMBL" id="JAHWGI010001403">
    <property type="protein sequence ID" value="KAK3929779.1"/>
    <property type="molecule type" value="Genomic_DNA"/>
</dbReference>
<evidence type="ECO:0000313" key="2">
    <source>
        <dbReference type="Proteomes" id="UP001219518"/>
    </source>
</evidence>
<keyword evidence="1" id="KW-0645">Protease</keyword>
<organism evidence="1 2">
    <name type="scientific">Frankliniella fusca</name>
    <dbReference type="NCBI Taxonomy" id="407009"/>
    <lineage>
        <taxon>Eukaryota</taxon>
        <taxon>Metazoa</taxon>
        <taxon>Ecdysozoa</taxon>
        <taxon>Arthropoda</taxon>
        <taxon>Hexapoda</taxon>
        <taxon>Insecta</taxon>
        <taxon>Pterygota</taxon>
        <taxon>Neoptera</taxon>
        <taxon>Paraneoptera</taxon>
        <taxon>Thysanoptera</taxon>
        <taxon>Terebrantia</taxon>
        <taxon>Thripoidea</taxon>
        <taxon>Thripidae</taxon>
        <taxon>Frankliniella</taxon>
    </lineage>
</organism>
<dbReference type="AlphaFoldDB" id="A0AAE1LT07"/>
<sequence>MILFWLRQPLLNKGNLSEEVTFNSRRRLTKPSQDAECNESEYSDISTVTAEVSPLRLNLKRATECCSQSTTVTAEVSPLRLNLKRATECCSQSTTVTAEVSPLRLNLKNPPEYCSQSTTDTAEVSPLRLNLKNPPEYCSQSTTVTAIVSPLRLNLKGVTECSSQSTTVTAEVSPLRLNLKGITEYLRQKNSVLQESEVFLEDDIFSQSDLLNEADRSHDFISETDFLEEVNGDNNPYFPEQIVFYDDGSHRECSHLQPELVCSDETISDLAHHSNTIDSEIHNEQALIDAANTFNPIVLTSQDVPNADLPFYEVHRNTRKDLANWLKLRGVPQGGCGKDDLVNRVQACMDAASLLQNSALFPETGWDPFPSRDIPQSYNFGSVYYYLVESMPQYQDPSMINSGEESVSEEEDEENVEVIELGDIFEDLDNKAVMSSKKIRRGLQFLKSGYVRGMKDCLPDRFHFFKGHIRASMEKKAYWVKAAISQISGNILRCESQVS</sequence>
<dbReference type="GO" id="GO:0004180">
    <property type="term" value="F:carboxypeptidase activity"/>
    <property type="evidence" value="ECO:0007669"/>
    <property type="project" value="UniProtKB-KW"/>
</dbReference>
<evidence type="ECO:0000313" key="1">
    <source>
        <dbReference type="EMBL" id="KAK3929779.1"/>
    </source>
</evidence>
<keyword evidence="2" id="KW-1185">Reference proteome</keyword>
<accession>A0AAE1LT07</accession>
<gene>
    <name evidence="1" type="ORF">KUF71_019620</name>
</gene>
<reference evidence="1" key="2">
    <citation type="journal article" date="2023" name="BMC Genomics">
        <title>Pest status, molecular evolution, and epigenetic factors derived from the genome assembly of Frankliniella fusca, a thysanopteran phytovirus vector.</title>
        <authorList>
            <person name="Catto M.A."/>
            <person name="Labadie P.E."/>
            <person name="Jacobson A.L."/>
            <person name="Kennedy G.G."/>
            <person name="Srinivasan R."/>
            <person name="Hunt B.G."/>
        </authorList>
    </citation>
    <scope>NUCLEOTIDE SEQUENCE</scope>
    <source>
        <strain evidence="1">PL_HMW_Pooled</strain>
    </source>
</reference>
<name>A0AAE1LT07_9NEOP</name>
<protein>
    <submittedName>
        <fullName evidence="1">Serine carboxypeptidase-like 22</fullName>
    </submittedName>
</protein>
<keyword evidence="1" id="KW-0121">Carboxypeptidase</keyword>
<reference evidence="1" key="1">
    <citation type="submission" date="2021-07" db="EMBL/GenBank/DDBJ databases">
        <authorList>
            <person name="Catto M.A."/>
            <person name="Jacobson A."/>
            <person name="Kennedy G."/>
            <person name="Labadie P."/>
            <person name="Hunt B.G."/>
            <person name="Srinivasan R."/>
        </authorList>
    </citation>
    <scope>NUCLEOTIDE SEQUENCE</scope>
    <source>
        <strain evidence="1">PL_HMW_Pooled</strain>
        <tissue evidence="1">Head</tissue>
    </source>
</reference>
<proteinExistence type="predicted"/>